<evidence type="ECO:0000256" key="1">
    <source>
        <dbReference type="SAM" id="SignalP"/>
    </source>
</evidence>
<dbReference type="KEGG" id="eiv:EIN_362220"/>
<dbReference type="InterPro" id="IPR000742">
    <property type="entry name" value="EGF"/>
</dbReference>
<feature type="domain" description="EGF-like" evidence="2">
    <location>
        <begin position="239"/>
        <end position="270"/>
    </location>
</feature>
<proteinExistence type="predicted"/>
<keyword evidence="1" id="KW-0732">Signal</keyword>
<accession>A0A0A1UDV2</accession>
<sequence>MLSILCLTLICSVYSEFTGSYCYTLTDDKNKCQECFDNYILNADKTTCTYKRDLGCESFSGDKCLNCADGYMKDVANTKCVEGDEYCMVDNYSNEMTCNYCKGITNINDKSCKNCTEQNKGCLDANPDCGTCTTCGSGYYLESNKCIRIPNCINKDTTDNKKCGTCINGYYVDDNKNCVLGTIPHCVVYTDKDSCKKCENPYTLVGDNCEYRPYCSYVDQTKCTDCLMGYGLKSGNCTKCEKTNCVGCEADATVCEMCAAGYTIVNGECKKCEVEGCSRCVEGKVSECEFCDVNNGYKLSASTKKCYKCLDHCTQCNEDDAATKCTACVLEYGLNNNKCEKCGTGCASCNENNLNECTYCITGYNLDSTNHKCYKCGENCISCDSSDTATCKTCAYGYALNGKVCKKCDTGCTMCESNDYQKCTYCESGYVLDSANQKCGKCHSSCASCSEGNSDTKCTACPIGYYLTVEGKCLACDGKCDSFNNDADNTQAYCNKCSSICKYTNKGGDDTKCYVNDHCINYDNVRPGKCIDCESGYYVDGQYTCQKCDAKCEGGCVKSATECITYEPIAYCLIYNKDHTCKTCNYGYKKDGNNCIDDDSCQTRNDDAKCIVCEESIGDNLYLADQVGHCKDYVEPTEGSAALAIVMAIFALVLAL</sequence>
<evidence type="ECO:0000313" key="4">
    <source>
        <dbReference type="Proteomes" id="UP000014680"/>
    </source>
</evidence>
<evidence type="ECO:0000259" key="2">
    <source>
        <dbReference type="SMART" id="SM00181"/>
    </source>
</evidence>
<dbReference type="VEuPathDB" id="AmoebaDB:EIN_362220"/>
<dbReference type="SMART" id="SM00181">
    <property type="entry name" value="EGF"/>
    <property type="match status" value="7"/>
</dbReference>
<dbReference type="OrthoDB" id="25879at2759"/>
<dbReference type="InterPro" id="IPR053215">
    <property type="entry name" value="TKL_Ser/Thr_kinase"/>
</dbReference>
<feature type="signal peptide" evidence="1">
    <location>
        <begin position="1"/>
        <end position="15"/>
    </location>
</feature>
<dbReference type="PANTHER" id="PTHR45756:SF1">
    <property type="entry name" value="PROTEIN KINASE DOMAIN CONTAINING PROTEIN"/>
    <property type="match status" value="1"/>
</dbReference>
<reference evidence="3 4" key="1">
    <citation type="submission" date="2012-10" db="EMBL/GenBank/DDBJ databases">
        <authorList>
            <person name="Zafar N."/>
            <person name="Inman J."/>
            <person name="Hall N."/>
            <person name="Lorenzi H."/>
            <person name="Caler E."/>
        </authorList>
    </citation>
    <scope>NUCLEOTIDE SEQUENCE [LARGE SCALE GENOMIC DNA]</scope>
    <source>
        <strain evidence="3 4">IP1</strain>
    </source>
</reference>
<dbReference type="SMART" id="SM00261">
    <property type="entry name" value="FU"/>
    <property type="match status" value="5"/>
</dbReference>
<keyword evidence="4" id="KW-1185">Reference proteome</keyword>
<gene>
    <name evidence="3" type="ORF">EIN_362220</name>
</gene>
<evidence type="ECO:0000313" key="3">
    <source>
        <dbReference type="EMBL" id="ELP90939.1"/>
    </source>
</evidence>
<dbReference type="RefSeq" id="XP_004257710.1">
    <property type="nucleotide sequence ID" value="XM_004257662.1"/>
</dbReference>
<dbReference type="InterPro" id="IPR009030">
    <property type="entry name" value="Growth_fac_rcpt_cys_sf"/>
</dbReference>
<feature type="domain" description="EGF-like" evidence="2">
    <location>
        <begin position="551"/>
        <end position="596"/>
    </location>
</feature>
<dbReference type="EMBL" id="KB206483">
    <property type="protein sequence ID" value="ELP90939.1"/>
    <property type="molecule type" value="Genomic_DNA"/>
</dbReference>
<feature type="domain" description="EGF-like" evidence="2">
    <location>
        <begin position="308"/>
        <end position="340"/>
    </location>
</feature>
<feature type="domain" description="EGF-like" evidence="2">
    <location>
        <begin position="500"/>
        <end position="546"/>
    </location>
</feature>
<feature type="domain" description="EGF-like" evidence="2">
    <location>
        <begin position="197"/>
        <end position="238"/>
    </location>
</feature>
<dbReference type="GeneID" id="14889879"/>
<feature type="domain" description="EGF-like" evidence="2">
    <location>
        <begin position="375"/>
        <end position="406"/>
    </location>
</feature>
<feature type="chain" id="PRO_5013357110" description="EGF-like domain-containing protein" evidence="1">
    <location>
        <begin position="16"/>
        <end position="656"/>
    </location>
</feature>
<protein>
    <recommendedName>
        <fullName evidence="2">EGF-like domain-containing protein</fullName>
    </recommendedName>
</protein>
<name>A0A0A1UDV2_ENTIV</name>
<dbReference type="PANTHER" id="PTHR45756">
    <property type="entry name" value="PALMITOYLTRANSFERASE"/>
    <property type="match status" value="1"/>
</dbReference>
<feature type="domain" description="EGF-like" evidence="2">
    <location>
        <begin position="441"/>
        <end position="474"/>
    </location>
</feature>
<organism evidence="3 4">
    <name type="scientific">Entamoeba invadens IP1</name>
    <dbReference type="NCBI Taxonomy" id="370355"/>
    <lineage>
        <taxon>Eukaryota</taxon>
        <taxon>Amoebozoa</taxon>
        <taxon>Evosea</taxon>
        <taxon>Archamoebae</taxon>
        <taxon>Mastigamoebida</taxon>
        <taxon>Entamoebidae</taxon>
        <taxon>Entamoeba</taxon>
    </lineage>
</organism>
<dbReference type="OMA" id="HHTHERT"/>
<dbReference type="InterPro" id="IPR006212">
    <property type="entry name" value="Furin_repeat"/>
</dbReference>
<dbReference type="SUPFAM" id="SSF57184">
    <property type="entry name" value="Growth factor receptor domain"/>
    <property type="match status" value="4"/>
</dbReference>
<dbReference type="Proteomes" id="UP000014680">
    <property type="component" value="Unassembled WGS sequence"/>
</dbReference>
<dbReference type="AlphaFoldDB" id="A0A0A1UDV2"/>